<accession>A0A9E8SMF8</accession>
<feature type="domain" description="Thiopeptide-type bacteriocin biosynthesis" evidence="2">
    <location>
        <begin position="756"/>
        <end position="1022"/>
    </location>
</feature>
<dbReference type="Pfam" id="PF04738">
    <property type="entry name" value="Lant_dehydr_N"/>
    <property type="match status" value="1"/>
</dbReference>
<dbReference type="NCBIfam" id="TIGR03891">
    <property type="entry name" value="thiopep_ocin"/>
    <property type="match status" value="1"/>
</dbReference>
<evidence type="ECO:0000313" key="3">
    <source>
        <dbReference type="EMBL" id="WAC13274.1"/>
    </source>
</evidence>
<dbReference type="RefSeq" id="WP_244819613.1">
    <property type="nucleotide sequence ID" value="NZ_CP112998.1"/>
</dbReference>
<proteinExistence type="predicted"/>
<keyword evidence="4" id="KW-1185">Reference proteome</keyword>
<protein>
    <submittedName>
        <fullName evidence="3">Lantibiotic dehydratase</fullName>
    </submittedName>
</protein>
<organism evidence="3 4">
    <name type="scientific">Dyadobacter pollutisoli</name>
    <dbReference type="NCBI Taxonomy" id="2910158"/>
    <lineage>
        <taxon>Bacteria</taxon>
        <taxon>Pseudomonadati</taxon>
        <taxon>Bacteroidota</taxon>
        <taxon>Cytophagia</taxon>
        <taxon>Cytophagales</taxon>
        <taxon>Spirosomataceae</taxon>
        <taxon>Dyadobacter</taxon>
    </lineage>
</organism>
<name>A0A9E8SMF8_9BACT</name>
<evidence type="ECO:0000313" key="4">
    <source>
        <dbReference type="Proteomes" id="UP001164653"/>
    </source>
</evidence>
<evidence type="ECO:0000259" key="1">
    <source>
        <dbReference type="Pfam" id="PF04738"/>
    </source>
</evidence>
<feature type="domain" description="Lantibiotic dehydratase N-terminal" evidence="1">
    <location>
        <begin position="46"/>
        <end position="687"/>
    </location>
</feature>
<dbReference type="InterPro" id="IPR023809">
    <property type="entry name" value="Thiopep_bacteriocin_synth_dom"/>
</dbReference>
<dbReference type="Pfam" id="PF14028">
    <property type="entry name" value="Lant_dehydr_C"/>
    <property type="match status" value="1"/>
</dbReference>
<dbReference type="Proteomes" id="UP001164653">
    <property type="component" value="Chromosome"/>
</dbReference>
<reference evidence="3" key="1">
    <citation type="submission" date="2022-11" db="EMBL/GenBank/DDBJ databases">
        <title>Dyadobacter pollutisoli sp. nov., isolated from plastic dumped soil.</title>
        <authorList>
            <person name="Kim J.M."/>
            <person name="Kim K.R."/>
            <person name="Lee J.K."/>
            <person name="Hao L."/>
            <person name="Jeon C.O."/>
        </authorList>
    </citation>
    <scope>NUCLEOTIDE SEQUENCE</scope>
    <source>
        <strain evidence="3">U1</strain>
    </source>
</reference>
<dbReference type="EMBL" id="CP112998">
    <property type="protein sequence ID" value="WAC13274.1"/>
    <property type="molecule type" value="Genomic_DNA"/>
</dbReference>
<dbReference type="KEGG" id="dpf:ON006_04775"/>
<dbReference type="AlphaFoldDB" id="A0A9E8SMF8"/>
<gene>
    <name evidence="3" type="ORF">ON006_04775</name>
</gene>
<sequence length="1041" mass="117290">MSLQSYPFAVLRRPLLSKDLLYDFHQSTCEDPQAFEAALLAIFSGPLLLEGLQLASTEVYDATLQLLQTGTVSGKQKLLMSLYKYLVRWCHRCTPFGLFAGYFPAAISNKTDIEFSKLPLQRHRRLDHRILGSIKDLILKNPRYVKQLRFYPNTSLYKLGDTFRFVQRLSNHDAAGFSLNEAVAHPVLDELLKKARNGLLPSELVAFLMGANLSKANAWAYLKSLVDSQLLVSGIEMNITGPDYLRLLIARTDQLEGSGALVKGLRKLEKGLAENHTFENLDQQVGNLLADRPNTPCIQTDLCFPTQRATLSQKTIDYLRARILKMGRLCKTGQSKDLAIFARDLNARYGQQQVPLLQALDYDYGVGYGALKNDIQWSKSLLAGLEFTDPADEDATDPLVEAVFMDFMAPNAQCIQLTDQMLHPGSNAVAGLPESFYLLGSIITASQQALDNADFLFELKALSGPSATHLLTRFGVADASLRHQIASIIQTEQKHRPEVIFAEIAHIANLRDANVTARAAFRDFEICYLASSGARHNLGLCDLTVGSDDGKKLSLRSTKYQKEVIPVLSCAHNYSQGLPIYRFLCELASQHSTALYWDWGRFSNSPFLPRVQYEKLVISKASWQLGPAELAALKTLQKKNSLSSQEPLRVWWKEIKGKRRLPRYFTVGNHDNQLLIDSEHPISLALLAQILKKDGSLRLTENLEEPFKGMLKDEGKHFSSEIIIPFANHQNPVASSTPPKPGLENPARAFMLTSSWLYVKIYCSPGLSDQIITGQLGPLSEKLISSKVIDKWFYIRYQDPKPHIRIRFYYPGKSEFWVKVLQELHQALAPLVQTGAVSGMQTDIYQREPERYGAQYYEQVESIFHLDSQTVYRCLCLLSAPNNPDLSWLAALQGADALLSDLGLDPYQKNALIQALDAQFSDEQDAQGRLTVTINRDYRLHRAEIASVLEWAGTQAGMAPFQDYFEARSTKIKALLAPVLTDDPQFSQQLAPHLLHLFLNRWFSSQHRTQEFVIYKYLKNYYVTLLKNRDFSKKSAKNGSM</sequence>
<dbReference type="InterPro" id="IPR006827">
    <property type="entry name" value="Lant_deHydtase_N"/>
</dbReference>
<evidence type="ECO:0000259" key="2">
    <source>
        <dbReference type="Pfam" id="PF14028"/>
    </source>
</evidence>